<dbReference type="SUPFAM" id="SSF50978">
    <property type="entry name" value="WD40 repeat-like"/>
    <property type="match status" value="1"/>
</dbReference>
<reference evidence="8" key="1">
    <citation type="submission" date="2021-01" db="EMBL/GenBank/DDBJ databases">
        <authorList>
            <consortium name="Aspergillus puulaauensis MK2 genome sequencing consortium"/>
            <person name="Kazuki M."/>
            <person name="Futagami T."/>
        </authorList>
    </citation>
    <scope>NUCLEOTIDE SEQUENCE</scope>
    <source>
        <strain evidence="8">MK2</strain>
    </source>
</reference>
<dbReference type="GO" id="GO:0043527">
    <property type="term" value="C:tRNA methyltransferase complex"/>
    <property type="evidence" value="ECO:0007669"/>
    <property type="project" value="TreeGrafter"/>
</dbReference>
<accession>A0A7R8AU23</accession>
<dbReference type="KEGG" id="apuu:APUU_71053A"/>
<dbReference type="UniPathway" id="UPA00989"/>
<dbReference type="Proteomes" id="UP000654913">
    <property type="component" value="Chromosome 7"/>
</dbReference>
<dbReference type="GO" id="GO:0008168">
    <property type="term" value="F:methyltransferase activity"/>
    <property type="evidence" value="ECO:0007669"/>
    <property type="project" value="UniProtKB-KW"/>
</dbReference>
<dbReference type="GO" id="GO:0106004">
    <property type="term" value="P:tRNA (guanine-N7)-methylation"/>
    <property type="evidence" value="ECO:0007669"/>
    <property type="project" value="UniProtKB-UniRule"/>
</dbReference>
<keyword evidence="3 6" id="KW-0819">tRNA processing</keyword>
<organism evidence="8 9">
    <name type="scientific">Aspergillus puulaauensis</name>
    <dbReference type="NCBI Taxonomy" id="1220207"/>
    <lineage>
        <taxon>Eukaryota</taxon>
        <taxon>Fungi</taxon>
        <taxon>Dikarya</taxon>
        <taxon>Ascomycota</taxon>
        <taxon>Pezizomycotina</taxon>
        <taxon>Eurotiomycetes</taxon>
        <taxon>Eurotiomycetidae</taxon>
        <taxon>Eurotiales</taxon>
        <taxon>Aspergillaceae</taxon>
        <taxon>Aspergillus</taxon>
    </lineage>
</organism>
<evidence type="ECO:0000313" key="9">
    <source>
        <dbReference type="Proteomes" id="UP000654913"/>
    </source>
</evidence>
<evidence type="ECO:0000313" key="8">
    <source>
        <dbReference type="EMBL" id="BCS29483.1"/>
    </source>
</evidence>
<dbReference type="InterPro" id="IPR015943">
    <property type="entry name" value="WD40/YVTN_repeat-like_dom_sf"/>
</dbReference>
<evidence type="ECO:0000256" key="2">
    <source>
        <dbReference type="ARBA" id="ARBA00022574"/>
    </source>
</evidence>
<evidence type="ECO:0000256" key="5">
    <source>
        <dbReference type="ARBA" id="ARBA00023242"/>
    </source>
</evidence>
<keyword evidence="8" id="KW-0489">Methyltransferase</keyword>
<evidence type="ECO:0000256" key="7">
    <source>
        <dbReference type="SAM" id="MobiDB-lite"/>
    </source>
</evidence>
<comment type="subcellular location">
    <subcellularLocation>
        <location evidence="1 6">Nucleus</location>
    </subcellularLocation>
</comment>
<dbReference type="InterPro" id="IPR028884">
    <property type="entry name" value="Trm82"/>
</dbReference>
<keyword evidence="2 6" id="KW-0853">WD repeat</keyword>
<reference evidence="8" key="2">
    <citation type="submission" date="2021-02" db="EMBL/GenBank/DDBJ databases">
        <title>Aspergillus puulaauensis MK2 genome sequence.</title>
        <authorList>
            <person name="Futagami T."/>
            <person name="Mori K."/>
            <person name="Kadooka C."/>
            <person name="Tanaka T."/>
        </authorList>
    </citation>
    <scope>NUCLEOTIDE SEQUENCE</scope>
    <source>
        <strain evidence="8">MK2</strain>
    </source>
</reference>
<dbReference type="PANTHER" id="PTHR16288">
    <property type="entry name" value="WD40 REPEAT PROTEIN 4"/>
    <property type="match status" value="1"/>
</dbReference>
<keyword evidence="9" id="KW-1185">Reference proteome</keyword>
<comment type="function">
    <text evidence="6">Required for the formation of N(7)-methylguanine at position 46 (m7G46) in tRNA. In the complex, it is required to stabilize and induce conformational changes of the catalytic subunit.</text>
</comment>
<feature type="region of interest" description="Disordered" evidence="7">
    <location>
        <begin position="49"/>
        <end position="84"/>
    </location>
</feature>
<dbReference type="Gene3D" id="2.130.10.10">
    <property type="entry name" value="YVTN repeat-like/Quinoprotein amine dehydrogenase"/>
    <property type="match status" value="1"/>
</dbReference>
<evidence type="ECO:0000256" key="1">
    <source>
        <dbReference type="ARBA" id="ARBA00004123"/>
    </source>
</evidence>
<dbReference type="RefSeq" id="XP_041561669.1">
    <property type="nucleotide sequence ID" value="XM_041695995.1"/>
</dbReference>
<dbReference type="OrthoDB" id="339900at2759"/>
<comment type="similarity">
    <text evidence="6">Belongs to the WD repeat TRM82 family.</text>
</comment>
<evidence type="ECO:0000256" key="6">
    <source>
        <dbReference type="HAMAP-Rule" id="MF_03056"/>
    </source>
</evidence>
<sequence length="500" mass="54769">MAENFQHPLQCMQFVKKKNGDSRNVLVASAGAKLFSYSAESGKRLSVWPQDGVDDPNANNAGSNLEIEGPPGKKRKVDTSSEQKVGVESTKKPAAWTSIPVVTSTSDGEYLVALTGEDKCVRVFQIEGDGSFLQLSERQMPKRPCAITFMENSDILTGDKFGDVYSMPLIPSAEPRAVSKTRNQMGSMRIAATNLTVHTQRNLRSLEMQLERQNDSNQKKESEKPIFDHDLLLGHVSLLTDVAFASLPSPDPSSTQKRSYILSADRDEHIRVSRSAPQAHVIENYCLGHTSFISKLCIPQWAPEFLISGGGDPHLIVWNWAAGELLHTVPLIEESLEGKEVAVRGIWAASLGPEAQRVIFVSLEGSPTLQTFTLETNGSITPQDPVKASGNVLDVQVSEDANTVLISVDCIREPGSTQEWRSSPVPSASLLEAFRLKQGSRNKLEWESVSDAVINTINEAGTSPVSLPADGDHKQKAALNNSLYTMTNLRKKLGEDYDER</sequence>
<keyword evidence="4 6" id="KW-0677">Repeat</keyword>
<keyword evidence="5 6" id="KW-0539">Nucleus</keyword>
<dbReference type="InterPro" id="IPR036322">
    <property type="entry name" value="WD40_repeat_dom_sf"/>
</dbReference>
<gene>
    <name evidence="8" type="primary">TRM82</name>
    <name evidence="8" type="ORF">APUU_71053A</name>
</gene>
<dbReference type="EMBL" id="AP024449">
    <property type="protein sequence ID" value="BCS29483.1"/>
    <property type="molecule type" value="Genomic_DNA"/>
</dbReference>
<proteinExistence type="inferred from homology"/>
<comment type="pathway">
    <text evidence="6">tRNA modification; N(7)-methylguanine-tRNA biosynthesis.</text>
</comment>
<dbReference type="AlphaFoldDB" id="A0A7R8AU23"/>
<dbReference type="PANTHER" id="PTHR16288:SF0">
    <property type="entry name" value="TRNA (GUANINE-N(7)-)-METHYLTRANSFERASE NON-CATALYTIC SUBUNIT WDR4"/>
    <property type="match status" value="1"/>
</dbReference>
<dbReference type="GeneID" id="64979480"/>
<dbReference type="GO" id="GO:0005829">
    <property type="term" value="C:cytosol"/>
    <property type="evidence" value="ECO:0007669"/>
    <property type="project" value="TreeGrafter"/>
</dbReference>
<evidence type="ECO:0000256" key="3">
    <source>
        <dbReference type="ARBA" id="ARBA00022694"/>
    </source>
</evidence>
<dbReference type="HAMAP" id="MF_03056">
    <property type="entry name" value="TRM82"/>
    <property type="match status" value="1"/>
</dbReference>
<evidence type="ECO:0000256" key="4">
    <source>
        <dbReference type="ARBA" id="ARBA00022737"/>
    </source>
</evidence>
<name>A0A7R8AU23_9EURO</name>
<protein>
    <submittedName>
        <fullName evidence="8">tRNA (Guanine-N(7)-)-methyltransferase non-catalytic subunit trm82</fullName>
    </submittedName>
</protein>
<dbReference type="GO" id="GO:0005634">
    <property type="term" value="C:nucleus"/>
    <property type="evidence" value="ECO:0007669"/>
    <property type="project" value="UniProtKB-SubCell"/>
</dbReference>
<keyword evidence="8" id="KW-0808">Transferase</keyword>